<evidence type="ECO:0000313" key="1">
    <source>
        <dbReference type="EMBL" id="ASY45368.1"/>
    </source>
</evidence>
<organism evidence="1 2">
    <name type="scientific">Sphingobium xenophagum</name>
    <dbReference type="NCBI Taxonomy" id="121428"/>
    <lineage>
        <taxon>Bacteria</taxon>
        <taxon>Pseudomonadati</taxon>
        <taxon>Pseudomonadota</taxon>
        <taxon>Alphaproteobacteria</taxon>
        <taxon>Sphingomonadales</taxon>
        <taxon>Sphingomonadaceae</taxon>
        <taxon>Sphingobium</taxon>
    </lineage>
</organism>
<dbReference type="EMBL" id="CP022745">
    <property type="protein sequence ID" value="ASY45368.1"/>
    <property type="molecule type" value="Genomic_DNA"/>
</dbReference>
<protein>
    <submittedName>
        <fullName evidence="1">Uncharacterized protein</fullName>
    </submittedName>
</protein>
<dbReference type="KEGG" id="shyd:CJD35_13690"/>
<sequence length="213" mass="21878">MVDTRPVSLNRKLLGEFLKNPESIRAFENLGLNSADLADVVTAIENVSVLTLGLSDSFGNERVVTSDGEVQLTDGGAGGNLTFGLSDTGVTAANYGDASHLVRLAVNEKGRITLAQAYALNSSNVTEGSKLFFTTARARNALADGAGITYDNSTGIISATPAGAAPSFTPYTAPTISNPPTQAEVQALADAVDDMGAALSSLLTLLQANGNLT</sequence>
<gene>
    <name evidence="1" type="ORF">CJD35_13690</name>
</gene>
<proteinExistence type="predicted"/>
<accession>A0A249MVM1</accession>
<evidence type="ECO:0000313" key="2">
    <source>
        <dbReference type="Proteomes" id="UP000217141"/>
    </source>
</evidence>
<reference evidence="1 2" key="1">
    <citation type="submission" date="2017-08" db="EMBL/GenBank/DDBJ databases">
        <title>Whole Genome Sequence of Sphingobium hydrophobicum C1: Insights into Adaption to the Electronic-waste Contaminated Sediment.</title>
        <authorList>
            <person name="Song D."/>
            <person name="Chen X."/>
            <person name="Xu M."/>
        </authorList>
    </citation>
    <scope>NUCLEOTIDE SEQUENCE [LARGE SCALE GENOMIC DNA]</scope>
    <source>
        <strain evidence="1 2">C1</strain>
    </source>
</reference>
<dbReference type="AlphaFoldDB" id="A0A249MVM1"/>
<dbReference type="Proteomes" id="UP000217141">
    <property type="component" value="Chromosome I"/>
</dbReference>
<dbReference type="RefSeq" id="WP_095687150.1">
    <property type="nucleotide sequence ID" value="NZ_CP022745.1"/>
</dbReference>
<name>A0A249MVM1_SPHXE</name>